<dbReference type="PANTHER" id="PTHR12935">
    <property type="entry name" value="GAMMA-GLUTAMYLCYCLOTRANSFERASE"/>
    <property type="match status" value="1"/>
</dbReference>
<comment type="caution">
    <text evidence="4">The sequence shown here is derived from an EMBL/GenBank/DDBJ whole genome shotgun (WGS) entry which is preliminary data.</text>
</comment>
<proteinExistence type="predicted"/>
<evidence type="ECO:0000256" key="1">
    <source>
        <dbReference type="ARBA" id="ARBA00012346"/>
    </source>
</evidence>
<name>A0A4Y8CGR1_9HELO</name>
<feature type="region of interest" description="Disordered" evidence="3">
    <location>
        <begin position="188"/>
        <end position="207"/>
    </location>
</feature>
<reference evidence="4 5" key="1">
    <citation type="submission" date="2017-11" db="EMBL/GenBank/DDBJ databases">
        <title>Comparative genomics of Botrytis spp.</title>
        <authorList>
            <person name="Valero-Jimenez C.A."/>
            <person name="Tapia P."/>
            <person name="Veloso J."/>
            <person name="Silva-Moreno E."/>
            <person name="Staats M."/>
            <person name="Valdes J.H."/>
            <person name="Van Kan J.A.L."/>
        </authorList>
    </citation>
    <scope>NUCLEOTIDE SEQUENCE [LARGE SCALE GENOMIC DNA]</scope>
    <source>
        <strain evidence="4 5">MUCL2830</strain>
    </source>
</reference>
<dbReference type="Proteomes" id="UP000297299">
    <property type="component" value="Unassembled WGS sequence"/>
</dbReference>
<sequence length="278" mass="29742">MRCPDSIFVGMGLLQDYRWMVNQRGYANIVFCGGEGEGEGEGAESEFGCEEGEEGGFEDGKDAENKNKNNPSPPLSPPLLKAAKETHFPNQKTTTTTTKLSSPPSQSTQTSVYGLLYTLSPRDETLLDTSEGVPFAYTKIHLRITLLSVSPSLSAPAVSFLLSLFPVSGSVSTSSIARLALAFPFASPSSSKPSHHSPTTITAITSQQSPPLQIRALTYIDTQRTTPSAPNPEYIARMNRGIWDALSKGFPSPEEASDDGDDGDDGGNDGDVMKDLKS</sequence>
<dbReference type="CDD" id="cd06661">
    <property type="entry name" value="GGCT_like"/>
    <property type="match status" value="1"/>
</dbReference>
<evidence type="ECO:0000313" key="5">
    <source>
        <dbReference type="Proteomes" id="UP000297299"/>
    </source>
</evidence>
<dbReference type="InterPro" id="IPR036568">
    <property type="entry name" value="GGCT-like_sf"/>
</dbReference>
<dbReference type="Gene3D" id="3.10.490.10">
    <property type="entry name" value="Gamma-glutamyl cyclotransferase-like"/>
    <property type="match status" value="1"/>
</dbReference>
<feature type="compositionally biased region" description="Acidic residues" evidence="3">
    <location>
        <begin position="255"/>
        <end position="268"/>
    </location>
</feature>
<evidence type="ECO:0000256" key="2">
    <source>
        <dbReference type="ARBA" id="ARBA00023239"/>
    </source>
</evidence>
<keyword evidence="2" id="KW-0456">Lyase</keyword>
<dbReference type="SUPFAM" id="SSF110857">
    <property type="entry name" value="Gamma-glutamyl cyclotransferase-like"/>
    <property type="match status" value="1"/>
</dbReference>
<dbReference type="EMBL" id="PHWZ01000715">
    <property type="protein sequence ID" value="TEY32585.1"/>
    <property type="molecule type" value="Genomic_DNA"/>
</dbReference>
<feature type="compositionally biased region" description="Acidic residues" evidence="3">
    <location>
        <begin position="40"/>
        <end position="57"/>
    </location>
</feature>
<feature type="compositionally biased region" description="Basic and acidic residues" evidence="3">
    <location>
        <begin position="58"/>
        <end position="67"/>
    </location>
</feature>
<accession>A0A4Y8CGR1</accession>
<dbReference type="OrthoDB" id="2924818at2759"/>
<dbReference type="STRING" id="38488.A0A4Y8CGR1"/>
<dbReference type="PANTHER" id="PTHR12935:SF0">
    <property type="entry name" value="GAMMA-GLUTAMYLCYCLOTRANSFERASE"/>
    <property type="match status" value="1"/>
</dbReference>
<dbReference type="AlphaFoldDB" id="A0A4Y8CGR1"/>
<evidence type="ECO:0000313" key="4">
    <source>
        <dbReference type="EMBL" id="TEY32585.1"/>
    </source>
</evidence>
<feature type="region of interest" description="Disordered" evidence="3">
    <location>
        <begin position="40"/>
        <end position="80"/>
    </location>
</feature>
<dbReference type="EC" id="4.3.2.9" evidence="1"/>
<dbReference type="InterPro" id="IPR013024">
    <property type="entry name" value="GGCT-like"/>
</dbReference>
<gene>
    <name evidence="4" type="ORF">BOTCAL_0719g00010</name>
</gene>
<evidence type="ECO:0000256" key="3">
    <source>
        <dbReference type="SAM" id="MobiDB-lite"/>
    </source>
</evidence>
<protein>
    <recommendedName>
        <fullName evidence="1">gamma-glutamylcyclotransferase</fullName>
        <ecNumber evidence="1">4.3.2.9</ecNumber>
    </recommendedName>
</protein>
<organism evidence="4 5">
    <name type="scientific">Botryotinia calthae</name>
    <dbReference type="NCBI Taxonomy" id="38488"/>
    <lineage>
        <taxon>Eukaryota</taxon>
        <taxon>Fungi</taxon>
        <taxon>Dikarya</taxon>
        <taxon>Ascomycota</taxon>
        <taxon>Pezizomycotina</taxon>
        <taxon>Leotiomycetes</taxon>
        <taxon>Helotiales</taxon>
        <taxon>Sclerotiniaceae</taxon>
        <taxon>Botryotinia</taxon>
    </lineage>
</organism>
<dbReference type="GO" id="GO:0003839">
    <property type="term" value="F:gamma-glutamylcyclotransferase activity"/>
    <property type="evidence" value="ECO:0007669"/>
    <property type="project" value="UniProtKB-EC"/>
</dbReference>
<keyword evidence="5" id="KW-1185">Reference proteome</keyword>
<dbReference type="InterPro" id="IPR017939">
    <property type="entry name" value="G-Glutamylcylcotransferase"/>
</dbReference>
<feature type="compositionally biased region" description="Low complexity" evidence="3">
    <location>
        <begin position="188"/>
        <end position="198"/>
    </location>
</feature>
<feature type="region of interest" description="Disordered" evidence="3">
    <location>
        <begin position="245"/>
        <end position="278"/>
    </location>
</feature>